<dbReference type="EMBL" id="PZCM01000013">
    <property type="protein sequence ID" value="PTG26205.1"/>
    <property type="molecule type" value="Genomic_DNA"/>
</dbReference>
<reference evidence="5" key="2">
    <citation type="submission" date="2018-03" db="EMBL/GenBank/DDBJ databases">
        <authorList>
            <person name="Naushad S."/>
        </authorList>
    </citation>
    <scope>NUCLEOTIDE SEQUENCE</scope>
    <source>
        <strain evidence="6">SNUC 105</strain>
        <strain evidence="7">SNUC 1363</strain>
        <strain evidence="5">SNUC 505</strain>
    </source>
</reference>
<comment type="caution">
    <text evidence="5">The sequence shown here is derived from an EMBL/GenBank/DDBJ whole genome shotgun (WGS) entry which is preliminary data.</text>
</comment>
<keyword evidence="2" id="KW-0175">Coiled coil</keyword>
<feature type="domain" description="HTH merR-type" evidence="3">
    <location>
        <begin position="3"/>
        <end position="72"/>
    </location>
</feature>
<organism evidence="5 10">
    <name type="scientific">Staphylococcus chromogenes</name>
    <name type="common">Staphylococcus hyicus subsp. chromogenes</name>
    <dbReference type="NCBI Taxonomy" id="46126"/>
    <lineage>
        <taxon>Bacteria</taxon>
        <taxon>Bacillati</taxon>
        <taxon>Bacillota</taxon>
        <taxon>Bacilli</taxon>
        <taxon>Bacillales</taxon>
        <taxon>Staphylococcaceae</taxon>
        <taxon>Staphylococcus</taxon>
    </lineage>
</organism>
<dbReference type="PRINTS" id="PR00040">
    <property type="entry name" value="HTHMERR"/>
</dbReference>
<evidence type="ECO:0000313" key="7">
    <source>
        <dbReference type="EMBL" id="PTG69335.1"/>
    </source>
</evidence>
<dbReference type="Proteomes" id="UP000242704">
    <property type="component" value="Unassembled WGS sequence"/>
</dbReference>
<dbReference type="InterPro" id="IPR047057">
    <property type="entry name" value="MerR_fam"/>
</dbReference>
<dbReference type="Proteomes" id="UP000242144">
    <property type="component" value="Unassembled WGS sequence"/>
</dbReference>
<proteinExistence type="predicted"/>
<dbReference type="RefSeq" id="WP_051604997.1">
    <property type="nucleotide sequence ID" value="NZ_BMDK01000002.1"/>
</dbReference>
<dbReference type="Proteomes" id="UP001240157">
    <property type="component" value="Unassembled WGS sequence"/>
</dbReference>
<evidence type="ECO:0000313" key="5">
    <source>
        <dbReference type="EMBL" id="PTG14305.1"/>
    </source>
</evidence>
<evidence type="ECO:0000313" key="11">
    <source>
        <dbReference type="Proteomes" id="UP001240157"/>
    </source>
</evidence>
<dbReference type="SMART" id="SM00422">
    <property type="entry name" value="HTH_MERR"/>
    <property type="match status" value="1"/>
</dbReference>
<reference evidence="4 11" key="3">
    <citation type="submission" date="2023-08" db="EMBL/GenBank/DDBJ databases">
        <title>Whole genome sequencing of Staphylococcus chromogenes NNSch 2386.</title>
        <authorList>
            <person name="Kropotov V.S."/>
            <person name="Boriskina E.V."/>
            <person name="Gordinskaya N.A."/>
            <person name="Shkurkina I.S."/>
            <person name="Kryazhev D.V."/>
            <person name="Alekseeva A.E."/>
            <person name="Makhova M.A."/>
        </authorList>
    </citation>
    <scope>NUCLEOTIDE SEQUENCE [LARGE SCALE GENOMIC DNA]</scope>
    <source>
        <strain evidence="4 11">NNSch 2386</strain>
    </source>
</reference>
<reference evidence="8 9" key="1">
    <citation type="journal article" date="2016" name="Front. Microbiol.">
        <title>Comprehensive Phylogenetic Analysis of Bovine Non-aureus Staphylococci Species Based on Whole-Genome Sequencing.</title>
        <authorList>
            <person name="Naushad S."/>
            <person name="Barkema H.W."/>
            <person name="Luby C."/>
            <person name="Condas L.A."/>
            <person name="Nobrega D.B."/>
            <person name="Carson D.A."/>
            <person name="De Buck J."/>
        </authorList>
    </citation>
    <scope>NUCLEOTIDE SEQUENCE [LARGE SCALE GENOMIC DNA]</scope>
    <source>
        <strain evidence="6 9">SNUC 105</strain>
        <strain evidence="7 8">SNUC 1363</strain>
        <strain evidence="5 10">SNUC 505</strain>
    </source>
</reference>
<dbReference type="PANTHER" id="PTHR30204:SF96">
    <property type="entry name" value="CHROMOSOME-ANCHORING PROTEIN RACA"/>
    <property type="match status" value="1"/>
</dbReference>
<dbReference type="EMBL" id="PZBZ01000028">
    <property type="protein sequence ID" value="PTG14305.1"/>
    <property type="molecule type" value="Genomic_DNA"/>
</dbReference>
<evidence type="ECO:0000256" key="2">
    <source>
        <dbReference type="SAM" id="Coils"/>
    </source>
</evidence>
<evidence type="ECO:0000313" key="6">
    <source>
        <dbReference type="EMBL" id="PTG26205.1"/>
    </source>
</evidence>
<dbReference type="GO" id="GO:0003677">
    <property type="term" value="F:DNA binding"/>
    <property type="evidence" value="ECO:0007669"/>
    <property type="project" value="UniProtKB-KW"/>
</dbReference>
<dbReference type="Gene3D" id="1.10.1660.10">
    <property type="match status" value="1"/>
</dbReference>
<dbReference type="Pfam" id="PF13411">
    <property type="entry name" value="MerR_1"/>
    <property type="match status" value="1"/>
</dbReference>
<dbReference type="CDD" id="cd01106">
    <property type="entry name" value="HTH_TipAL-Mta"/>
    <property type="match status" value="1"/>
</dbReference>
<dbReference type="Proteomes" id="UP000242008">
    <property type="component" value="Unassembled WGS sequence"/>
</dbReference>
<dbReference type="InterPro" id="IPR009061">
    <property type="entry name" value="DNA-bd_dom_put_sf"/>
</dbReference>
<dbReference type="EMBL" id="PZAO01000017">
    <property type="protein sequence ID" value="PTG69335.1"/>
    <property type="molecule type" value="Genomic_DNA"/>
</dbReference>
<keyword evidence="8" id="KW-1185">Reference proteome</keyword>
<dbReference type="InterPro" id="IPR000551">
    <property type="entry name" value="MerR-type_HTH_dom"/>
</dbReference>
<evidence type="ECO:0000313" key="8">
    <source>
        <dbReference type="Proteomes" id="UP000242008"/>
    </source>
</evidence>
<dbReference type="PROSITE" id="PS50937">
    <property type="entry name" value="HTH_MERR_2"/>
    <property type="match status" value="1"/>
</dbReference>
<evidence type="ECO:0000313" key="9">
    <source>
        <dbReference type="Proteomes" id="UP000242144"/>
    </source>
</evidence>
<evidence type="ECO:0000256" key="1">
    <source>
        <dbReference type="ARBA" id="ARBA00023125"/>
    </source>
</evidence>
<gene>
    <name evidence="6" type="ORF">BU638_09370</name>
    <name evidence="5" type="ORF">BU653_06270</name>
    <name evidence="7" type="ORF">BU676_07870</name>
    <name evidence="4" type="ORF">RCF65_03855</name>
</gene>
<feature type="coiled-coil region" evidence="2">
    <location>
        <begin position="80"/>
        <end position="107"/>
    </location>
</feature>
<protein>
    <submittedName>
        <fullName evidence="5">MerR family transcriptional regulator</fullName>
    </submittedName>
</protein>
<dbReference type="PANTHER" id="PTHR30204">
    <property type="entry name" value="REDOX-CYCLING DRUG-SENSING TRANSCRIPTIONAL ACTIVATOR SOXR"/>
    <property type="match status" value="1"/>
</dbReference>
<dbReference type="AlphaFoldDB" id="A0AAE5W8S2"/>
<sequence length="252" mass="29343">MKYYTTGELAKSYGISTRTLQYYDEKQILKPATHKDSQYRAYTEVEAQKLKAILILKKLGFKLKDIRKIVEETQALNTVKLLLDDNIAQFEKELHQKEAQLKEMKAMNKMIHHDSHSPLTTLNDIDRILKSNRDVPFLTYKTLAIASVTTVMELFAHYQSVKRKKIWPSVTGVSGSLLAAAYITQNYYRHVRYMCPQCHHVFQPPFKEWLFASHTPRTRKLCCPNCHFEGYCVEVACDEISEEKERDTSITK</sequence>
<evidence type="ECO:0000313" key="10">
    <source>
        <dbReference type="Proteomes" id="UP000242704"/>
    </source>
</evidence>
<name>A0AAE5W8S2_STACR</name>
<evidence type="ECO:0000259" key="3">
    <source>
        <dbReference type="PROSITE" id="PS50937"/>
    </source>
</evidence>
<dbReference type="EMBL" id="JAVGJF010000014">
    <property type="protein sequence ID" value="MDQ7175116.1"/>
    <property type="molecule type" value="Genomic_DNA"/>
</dbReference>
<accession>A0AAE5W8S2</accession>
<dbReference type="SUPFAM" id="SSF46955">
    <property type="entry name" value="Putative DNA-binding domain"/>
    <property type="match status" value="1"/>
</dbReference>
<keyword evidence="1" id="KW-0238">DNA-binding</keyword>
<evidence type="ECO:0000313" key="4">
    <source>
        <dbReference type="EMBL" id="MDQ7175116.1"/>
    </source>
</evidence>
<dbReference type="GO" id="GO:0003700">
    <property type="term" value="F:DNA-binding transcription factor activity"/>
    <property type="evidence" value="ECO:0007669"/>
    <property type="project" value="InterPro"/>
</dbReference>